<dbReference type="InterPro" id="IPR054542">
    <property type="entry name" value="Cys_met_metab_PP"/>
</dbReference>
<dbReference type="InterPro" id="IPR015421">
    <property type="entry name" value="PyrdxlP-dep_Trfase_major"/>
</dbReference>
<proteinExistence type="inferred from homology"/>
<dbReference type="Gene3D" id="3.40.640.10">
    <property type="entry name" value="Type I PLP-dependent aspartate aminotransferase-like (Major domain)"/>
    <property type="match status" value="1"/>
</dbReference>
<dbReference type="GO" id="GO:0005737">
    <property type="term" value="C:cytoplasm"/>
    <property type="evidence" value="ECO:0007669"/>
    <property type="project" value="TreeGrafter"/>
</dbReference>
<dbReference type="InterPro" id="IPR015422">
    <property type="entry name" value="PyrdxlP-dep_Trfase_small"/>
</dbReference>
<evidence type="ECO:0000256" key="4">
    <source>
        <dbReference type="ARBA" id="ARBA00022898"/>
    </source>
</evidence>
<comment type="cofactor">
    <cofactor evidence="1 6">
        <name>pyridoxal 5'-phosphate</name>
        <dbReference type="ChEBI" id="CHEBI:597326"/>
    </cofactor>
</comment>
<dbReference type="FunFam" id="3.40.640.10:FF:000035">
    <property type="entry name" value="O-succinylhomoserine sulfhydrylase"/>
    <property type="match status" value="1"/>
</dbReference>
<sequence length="432" mass="46689">MSNLHWKRETLALHGGQEADPTTGALAVPIYQTSSYEFRDTSHAANLFSLQEPGNIYTRIMNPTQDVFEKRVALLEGGIGALATASGQAAITFALLNIVQAGDEIISSNSLYGGTYNLFAHTFAKLGITVHFVDQSNPDHFRSKITDKTKAFFCETIGNPQMHVADLSAIATIAHEYGLPLLVDNTFASPILCRPIEHGADIVIHSATKFIGGHGTSIGGIIVDSGNFDWSNGKFPGLSTPDPTYNGIVYTEAVGNAAYIVKARVQLQRDVGATLSPFNSFLFLQGLETLHLRMERHSQNALAVAQYLEKHTDVEWVSYPGLASSPTYELNQHYLPDGHGALLTFGIKGGVEAGKKLIESVQLFSHLANVGDSKSLIIHPASTTHLQLSLEEQAKAGVTPGMIRLSVGTESIDDILHDLEQSIQKAVETVQV</sequence>
<dbReference type="Proteomes" id="UP001077662">
    <property type="component" value="Unassembled WGS sequence"/>
</dbReference>
<dbReference type="Pfam" id="PF01053">
    <property type="entry name" value="Cys_Met_Meta_PP"/>
    <property type="match status" value="1"/>
</dbReference>
<dbReference type="RefSeq" id="WP_258434772.1">
    <property type="nucleotide sequence ID" value="NZ_JANSGW010000045.1"/>
</dbReference>
<evidence type="ECO:0000256" key="1">
    <source>
        <dbReference type="ARBA" id="ARBA00001933"/>
    </source>
</evidence>
<evidence type="ECO:0000256" key="2">
    <source>
        <dbReference type="ARBA" id="ARBA00009077"/>
    </source>
</evidence>
<organism evidence="7 8">
    <name type="scientific">Brevibacillus laterosporus</name>
    <name type="common">Bacillus laterosporus</name>
    <dbReference type="NCBI Taxonomy" id="1465"/>
    <lineage>
        <taxon>Bacteria</taxon>
        <taxon>Bacillati</taxon>
        <taxon>Bacillota</taxon>
        <taxon>Bacilli</taxon>
        <taxon>Bacillales</taxon>
        <taxon>Paenibacillaceae</taxon>
        <taxon>Brevibacillus</taxon>
    </lineage>
</organism>
<comment type="similarity">
    <text evidence="2 6">Belongs to the trans-sulfuration enzymes family.</text>
</comment>
<dbReference type="CDD" id="cd00614">
    <property type="entry name" value="CGS_like"/>
    <property type="match status" value="1"/>
</dbReference>
<dbReference type="EMBL" id="JAPTNE010000045">
    <property type="protein sequence ID" value="MCZ0809870.1"/>
    <property type="molecule type" value="Genomic_DNA"/>
</dbReference>
<evidence type="ECO:0000256" key="6">
    <source>
        <dbReference type="RuleBase" id="RU362118"/>
    </source>
</evidence>
<feature type="modified residue" description="N6-(pyridoxal phosphate)lysine" evidence="5">
    <location>
        <position position="209"/>
    </location>
</feature>
<dbReference type="PANTHER" id="PTHR43797:SF2">
    <property type="entry name" value="HOMOCYSTEINE_CYSTEINE SYNTHASE"/>
    <property type="match status" value="1"/>
</dbReference>
<dbReference type="GO" id="GO:0030170">
    <property type="term" value="F:pyridoxal phosphate binding"/>
    <property type="evidence" value="ECO:0007669"/>
    <property type="project" value="InterPro"/>
</dbReference>
<name>A0AAP3DM89_BRELA</name>
<keyword evidence="3" id="KW-0808">Transferase</keyword>
<dbReference type="GO" id="GO:0006535">
    <property type="term" value="P:cysteine biosynthetic process from serine"/>
    <property type="evidence" value="ECO:0007669"/>
    <property type="project" value="TreeGrafter"/>
</dbReference>
<reference evidence="7" key="1">
    <citation type="submission" date="2022-09" db="EMBL/GenBank/DDBJ databases">
        <title>Genome analysis and characterization of larvicidal activity of Brevibacillus strains.</title>
        <authorList>
            <person name="Patrusheva E.V."/>
            <person name="Izotova A.O."/>
            <person name="Toshchakov S.V."/>
            <person name="Sineoky S.P."/>
        </authorList>
    </citation>
    <scope>NUCLEOTIDE SEQUENCE</scope>
    <source>
        <strain evidence="7">VKPM_B-13247</strain>
    </source>
</reference>
<dbReference type="PANTHER" id="PTHR43797">
    <property type="entry name" value="HOMOCYSTEINE/CYSTEINE SYNTHASE"/>
    <property type="match status" value="1"/>
</dbReference>
<dbReference type="PROSITE" id="PS00868">
    <property type="entry name" value="CYS_MET_METAB_PP"/>
    <property type="match status" value="1"/>
</dbReference>
<evidence type="ECO:0000256" key="3">
    <source>
        <dbReference type="ARBA" id="ARBA00022679"/>
    </source>
</evidence>
<gene>
    <name evidence="7" type="ORF">O0554_23700</name>
</gene>
<dbReference type="GO" id="GO:0003961">
    <property type="term" value="F:O-acetylhomoserine aminocarboxypropyltransferase activity"/>
    <property type="evidence" value="ECO:0007669"/>
    <property type="project" value="TreeGrafter"/>
</dbReference>
<dbReference type="AlphaFoldDB" id="A0AAP3DM89"/>
<accession>A0AAP3DM89</accession>
<dbReference type="InterPro" id="IPR015424">
    <property type="entry name" value="PyrdxlP-dep_Trfase"/>
</dbReference>
<keyword evidence="4 5" id="KW-0663">Pyridoxal phosphate</keyword>
<dbReference type="SUPFAM" id="SSF53383">
    <property type="entry name" value="PLP-dependent transferases"/>
    <property type="match status" value="1"/>
</dbReference>
<dbReference type="GO" id="GO:0071269">
    <property type="term" value="P:L-homocysteine biosynthetic process"/>
    <property type="evidence" value="ECO:0007669"/>
    <property type="project" value="TreeGrafter"/>
</dbReference>
<protein>
    <submittedName>
        <fullName evidence="7">Homocysteine synthase</fullName>
    </submittedName>
</protein>
<dbReference type="GO" id="GO:0004124">
    <property type="term" value="F:cysteine synthase activity"/>
    <property type="evidence" value="ECO:0007669"/>
    <property type="project" value="TreeGrafter"/>
</dbReference>
<dbReference type="GO" id="GO:0019346">
    <property type="term" value="P:transsulfuration"/>
    <property type="evidence" value="ECO:0007669"/>
    <property type="project" value="InterPro"/>
</dbReference>
<evidence type="ECO:0000256" key="5">
    <source>
        <dbReference type="PIRSR" id="PIRSR001434-2"/>
    </source>
</evidence>
<dbReference type="InterPro" id="IPR000277">
    <property type="entry name" value="Cys/Met-Metab_PyrdxlP-dep_enz"/>
</dbReference>
<dbReference type="NCBIfam" id="NF006096">
    <property type="entry name" value="PRK08248.1"/>
    <property type="match status" value="1"/>
</dbReference>
<dbReference type="Gene3D" id="3.90.1150.10">
    <property type="entry name" value="Aspartate Aminotransferase, domain 1"/>
    <property type="match status" value="1"/>
</dbReference>
<evidence type="ECO:0000313" key="7">
    <source>
        <dbReference type="EMBL" id="MCZ0809870.1"/>
    </source>
</evidence>
<evidence type="ECO:0000313" key="8">
    <source>
        <dbReference type="Proteomes" id="UP001077662"/>
    </source>
</evidence>
<comment type="caution">
    <text evidence="7">The sequence shown here is derived from an EMBL/GenBank/DDBJ whole genome shotgun (WGS) entry which is preliminary data.</text>
</comment>
<dbReference type="NCBIfam" id="TIGR01326">
    <property type="entry name" value="OAH_OAS_sulfhy"/>
    <property type="match status" value="1"/>
</dbReference>
<dbReference type="InterPro" id="IPR006235">
    <property type="entry name" value="OAc-hSer/O-AcSer_sulfhydrylase"/>
</dbReference>
<dbReference type="PIRSF" id="PIRSF001434">
    <property type="entry name" value="CGS"/>
    <property type="match status" value="1"/>
</dbReference>